<sequence>MAKKTIVLYPSPGKSHLMSIVELGKTLLGHHHPSPFSITVILSVPPDEAEFTAAYVSSVSITHPAISFQHLPVSFIPFDSSSPGNFIISTYEFTRGNNPFLHASLSSLSKSGGSTIKALVLDFFCTGACQVGASLNIPVYSFYSSGASGLAPFLYIPTMHKNIPHSFKDLDPEELIEIPGTPPIQARDIPMPIRDRSSKLYGYFLGAARDMALAAGIIINTFDSFEVSAIKALRDGLCVTDGPTPPMYCVGPLVATARNNNDEDRHDCLRWLDSQPSRSVLFLSFGSLGKFSTKQLKEIALGLQRSRIRFLWVVRAPPQTDEAWRAISEPNPHTGLFLPDGFVERTKERGFVVESWVPQVAVLNHSSVGGFVTHCGWNSILEAISAGVPMLAWPLYAEQKLNCNYLVKEVRVALPVKESEDSFVSADELEERVTELMSSEKGEAVRERVFAVKEEAAAALREGGSSHSALAELFQAIKQGPGAEPRLSDPVEPSGRFGSSNSVAIPRET</sequence>
<feature type="region of interest" description="Disordered" evidence="6">
    <location>
        <begin position="481"/>
        <end position="509"/>
    </location>
</feature>
<dbReference type="PANTHER" id="PTHR48048:SF41">
    <property type="entry name" value="GLYCOSYLTRANSFERASE"/>
    <property type="match status" value="1"/>
</dbReference>
<evidence type="ECO:0000256" key="6">
    <source>
        <dbReference type="SAM" id="MobiDB-lite"/>
    </source>
</evidence>
<dbReference type="SMR" id="A0A218X4M5"/>
<reference evidence="10" key="4">
    <citation type="submission" date="2025-04" db="UniProtKB">
        <authorList>
            <consortium name="RefSeq"/>
        </authorList>
    </citation>
    <scope>IDENTIFICATION</scope>
    <source>
        <tissue evidence="10">Leaf</tissue>
    </source>
</reference>
<dbReference type="InterPro" id="IPR050481">
    <property type="entry name" value="UDP-glycosyltransf_plant"/>
</dbReference>
<evidence type="ECO:0000256" key="5">
    <source>
        <dbReference type="RuleBase" id="RU362057"/>
    </source>
</evidence>
<dbReference type="SUPFAM" id="SSF53756">
    <property type="entry name" value="UDP-Glycosyltransferase/glycogen phosphorylase"/>
    <property type="match status" value="1"/>
</dbReference>
<evidence type="ECO:0000256" key="1">
    <source>
        <dbReference type="ARBA" id="ARBA00009995"/>
    </source>
</evidence>
<evidence type="ECO:0000256" key="2">
    <source>
        <dbReference type="ARBA" id="ARBA00022676"/>
    </source>
</evidence>
<reference evidence="7" key="2">
    <citation type="submission" date="2017-06" db="EMBL/GenBank/DDBJ databases">
        <title>The pomegranate genome and the genomics of punicalagin biosynthesis.</title>
        <authorList>
            <person name="Xu C."/>
        </authorList>
    </citation>
    <scope>NUCLEOTIDE SEQUENCE [LARGE SCALE GENOMIC DNA]</scope>
    <source>
        <tissue evidence="7">Fresh leaf</tissue>
    </source>
</reference>
<dbReference type="CDD" id="cd03784">
    <property type="entry name" value="GT1_Gtf-like"/>
    <property type="match status" value="1"/>
</dbReference>
<dbReference type="FunFam" id="3.40.50.2000:FF:000020">
    <property type="entry name" value="Glycosyltransferase"/>
    <property type="match status" value="1"/>
</dbReference>
<dbReference type="Pfam" id="PF00201">
    <property type="entry name" value="UDPGT"/>
    <property type="match status" value="1"/>
</dbReference>
<dbReference type="Gene3D" id="3.40.50.2000">
    <property type="entry name" value="Glycogen Phosphorylase B"/>
    <property type="match status" value="2"/>
</dbReference>
<evidence type="ECO:0000256" key="3">
    <source>
        <dbReference type="ARBA" id="ARBA00022679"/>
    </source>
</evidence>
<reference evidence="9" key="3">
    <citation type="journal article" date="2020" name="Plant Biotechnol. J.">
        <title>The pomegranate (Punica granatum L.) draft genome dissects genetic divergence between soft- and hard-seeded cultivars.</title>
        <authorList>
            <person name="Luo X."/>
            <person name="Li H."/>
            <person name="Wu Z."/>
            <person name="Yao W."/>
            <person name="Zhao P."/>
            <person name="Cao D."/>
            <person name="Yu H."/>
            <person name="Li K."/>
            <person name="Poudel K."/>
            <person name="Zhao D."/>
            <person name="Zhang F."/>
            <person name="Xia X."/>
            <person name="Chen L."/>
            <person name="Wang Q."/>
            <person name="Jing D."/>
            <person name="Cao S."/>
        </authorList>
    </citation>
    <scope>NUCLEOTIDE SEQUENCE [LARGE SCALE GENOMIC DNA]</scope>
</reference>
<dbReference type="EMBL" id="MTKT01002440">
    <property type="protein sequence ID" value="OWM79600.1"/>
    <property type="molecule type" value="Genomic_DNA"/>
</dbReference>
<dbReference type="PANTHER" id="PTHR48048">
    <property type="entry name" value="GLYCOSYLTRANSFERASE"/>
    <property type="match status" value="1"/>
</dbReference>
<dbReference type="GO" id="GO:0035251">
    <property type="term" value="F:UDP-glucosyltransferase activity"/>
    <property type="evidence" value="ECO:0007669"/>
    <property type="project" value="InterPro"/>
</dbReference>
<gene>
    <name evidence="10" type="primary">LOC116203161</name>
    <name evidence="7" type="ORF">CDL15_Pgr023012</name>
</gene>
<accession>A0A218X4M5</accession>
<proteinExistence type="inferred from homology"/>
<evidence type="ECO:0000313" key="7">
    <source>
        <dbReference type="EMBL" id="OWM79600.1"/>
    </source>
</evidence>
<dbReference type="PROSITE" id="PS00375">
    <property type="entry name" value="UDPGT"/>
    <property type="match status" value="1"/>
</dbReference>
<organism evidence="7 8">
    <name type="scientific">Punica granatum</name>
    <name type="common">Pomegranate</name>
    <dbReference type="NCBI Taxonomy" id="22663"/>
    <lineage>
        <taxon>Eukaryota</taxon>
        <taxon>Viridiplantae</taxon>
        <taxon>Streptophyta</taxon>
        <taxon>Embryophyta</taxon>
        <taxon>Tracheophyta</taxon>
        <taxon>Spermatophyta</taxon>
        <taxon>Magnoliopsida</taxon>
        <taxon>eudicotyledons</taxon>
        <taxon>Gunneridae</taxon>
        <taxon>Pentapetalae</taxon>
        <taxon>rosids</taxon>
        <taxon>malvids</taxon>
        <taxon>Myrtales</taxon>
        <taxon>Lythraceae</taxon>
        <taxon>Punica</taxon>
    </lineage>
</organism>
<name>A0A218X4M5_PUNGR</name>
<dbReference type="InterPro" id="IPR002213">
    <property type="entry name" value="UDP_glucos_trans"/>
</dbReference>
<dbReference type="GeneID" id="116203161"/>
<dbReference type="RefSeq" id="XP_031390684.1">
    <property type="nucleotide sequence ID" value="XM_031534824.1"/>
</dbReference>
<keyword evidence="3 4" id="KW-0808">Transferase</keyword>
<evidence type="ECO:0000313" key="8">
    <source>
        <dbReference type="Proteomes" id="UP000197138"/>
    </source>
</evidence>
<dbReference type="EC" id="2.4.1.-" evidence="5"/>
<dbReference type="OrthoDB" id="5835829at2759"/>
<dbReference type="AlphaFoldDB" id="A0A218X4M5"/>
<reference evidence="8" key="1">
    <citation type="journal article" date="2017" name="Plant J.">
        <title>The pomegranate (Punica granatum L.) genome and the genomics of punicalagin biosynthesis.</title>
        <authorList>
            <person name="Qin G."/>
            <person name="Xu C."/>
            <person name="Ming R."/>
            <person name="Tang H."/>
            <person name="Guyot R."/>
            <person name="Kramer E.M."/>
            <person name="Hu Y."/>
            <person name="Yi X."/>
            <person name="Qi Y."/>
            <person name="Xu X."/>
            <person name="Gao Z."/>
            <person name="Pan H."/>
            <person name="Jian J."/>
            <person name="Tian Y."/>
            <person name="Yue Z."/>
            <person name="Xu Y."/>
        </authorList>
    </citation>
    <scope>NUCLEOTIDE SEQUENCE [LARGE SCALE GENOMIC DNA]</scope>
    <source>
        <strain evidence="8">cv. Dabenzi</strain>
    </source>
</reference>
<protein>
    <recommendedName>
        <fullName evidence="5">Glycosyltransferase</fullName>
        <ecNumber evidence="5">2.4.1.-</ecNumber>
    </recommendedName>
</protein>
<keyword evidence="2 4" id="KW-0328">Glycosyltransferase</keyword>
<keyword evidence="9" id="KW-1185">Reference proteome</keyword>
<dbReference type="Proteomes" id="UP000197138">
    <property type="component" value="Unassembled WGS sequence"/>
</dbReference>
<comment type="similarity">
    <text evidence="1 4">Belongs to the UDP-glycosyltransferase family.</text>
</comment>
<evidence type="ECO:0000313" key="9">
    <source>
        <dbReference type="Proteomes" id="UP000515151"/>
    </source>
</evidence>
<evidence type="ECO:0000313" key="10">
    <source>
        <dbReference type="RefSeq" id="XP_031390684.1"/>
    </source>
</evidence>
<evidence type="ECO:0000256" key="4">
    <source>
        <dbReference type="RuleBase" id="RU003718"/>
    </source>
</evidence>
<dbReference type="Proteomes" id="UP000515151">
    <property type="component" value="Chromosome 4"/>
</dbReference>
<dbReference type="InterPro" id="IPR035595">
    <property type="entry name" value="UDP_glycos_trans_CS"/>
</dbReference>